<dbReference type="RefSeq" id="WP_039801170.1">
    <property type="nucleotide sequence ID" value="NZ_CP010415.1"/>
</dbReference>
<dbReference type="KEGG" id="acx:Achr_3040"/>
<dbReference type="EMBL" id="CP010415">
    <property type="protein sequence ID" value="AJE19810.1"/>
    <property type="molecule type" value="Genomic_DNA"/>
</dbReference>
<dbReference type="HOGENOM" id="CLU_144125_1_0_6"/>
<evidence type="ECO:0000313" key="2">
    <source>
        <dbReference type="EMBL" id="AJE19810.1"/>
    </source>
</evidence>
<name>A0A0C4WL54_9GAMM</name>
<dbReference type="InterPro" id="IPR018841">
    <property type="entry name" value="DUF2442"/>
</dbReference>
<evidence type="ECO:0000313" key="3">
    <source>
        <dbReference type="Proteomes" id="UP000068210"/>
    </source>
</evidence>
<dbReference type="Proteomes" id="UP000068210">
    <property type="component" value="Chromosome"/>
</dbReference>
<gene>
    <name evidence="2" type="ORF">Achr_3040</name>
</gene>
<dbReference type="STRING" id="1328314.Achr_3040"/>
<evidence type="ECO:0000256" key="1">
    <source>
        <dbReference type="SAM" id="MobiDB-lite"/>
    </source>
</evidence>
<organism evidence="2 3">
    <name type="scientific">Azotobacter chroococcum NCIMB 8003</name>
    <dbReference type="NCBI Taxonomy" id="1328314"/>
    <lineage>
        <taxon>Bacteria</taxon>
        <taxon>Pseudomonadati</taxon>
        <taxon>Pseudomonadota</taxon>
        <taxon>Gammaproteobacteria</taxon>
        <taxon>Pseudomonadales</taxon>
        <taxon>Pseudomonadaceae</taxon>
        <taxon>Azotobacter</taxon>
    </lineage>
</organism>
<dbReference type="Pfam" id="PF10387">
    <property type="entry name" value="DUF2442"/>
    <property type="match status" value="1"/>
</dbReference>
<reference evidence="2 3" key="1">
    <citation type="journal article" date="2015" name="PLoS ONE">
        <title>Azotobacter Genomes: The Genome of Azotobacter chroococcum NCIMB 8003 (ATCC 4412).</title>
        <authorList>
            <person name="Robson R.L."/>
            <person name="Jones R."/>
            <person name="Robson R.M."/>
            <person name="Schwartz A."/>
            <person name="Richardson T.H."/>
        </authorList>
    </citation>
    <scope>NUCLEOTIDE SEQUENCE [LARGE SCALE GENOMIC DNA]</scope>
    <source>
        <strain evidence="2 3">NCIMB 8003</strain>
    </source>
</reference>
<keyword evidence="3" id="KW-1185">Reference proteome</keyword>
<feature type="region of interest" description="Disordered" evidence="1">
    <location>
        <begin position="113"/>
        <end position="137"/>
    </location>
</feature>
<proteinExistence type="predicted"/>
<protein>
    <recommendedName>
        <fullName evidence="4">DUF2442 domain-containing protein</fullName>
    </recommendedName>
</protein>
<dbReference type="Gene3D" id="3.30.2020.40">
    <property type="entry name" value="Uncharacterised protein PF10387, DUF2442"/>
    <property type="match status" value="1"/>
</dbReference>
<accession>A0A0C4WL54</accession>
<sequence length="137" mass="14641">MVSHEAFEQANTRAAALKKHGPQAVSARYDKRVHRLVIGLSSGIEIAFRPHAAEGLEGAKPADLDIIEISPSGLGLHFPKLDADLYLPALLEGFLGSKHWMAAKLGQQGGKAKTAAKAAAARENGRLGGRPRKQERC</sequence>
<dbReference type="AlphaFoldDB" id="A0A0C4WL54"/>
<evidence type="ECO:0008006" key="4">
    <source>
        <dbReference type="Google" id="ProtNLM"/>
    </source>
</evidence>